<feature type="region of interest" description="Disordered" evidence="7">
    <location>
        <begin position="305"/>
        <end position="332"/>
    </location>
</feature>
<dbReference type="Proteomes" id="UP000311382">
    <property type="component" value="Unassembled WGS sequence"/>
</dbReference>
<evidence type="ECO:0000256" key="2">
    <source>
        <dbReference type="ARBA" id="ARBA00008320"/>
    </source>
</evidence>
<proteinExistence type="inferred from homology"/>
<comment type="subcellular location">
    <subcellularLocation>
        <location evidence="1">Nucleus</location>
    </subcellularLocation>
</comment>
<organism evidence="8 9">
    <name type="scientific">Rhodotorula diobovata</name>
    <dbReference type="NCBI Taxonomy" id="5288"/>
    <lineage>
        <taxon>Eukaryota</taxon>
        <taxon>Fungi</taxon>
        <taxon>Dikarya</taxon>
        <taxon>Basidiomycota</taxon>
        <taxon>Pucciniomycotina</taxon>
        <taxon>Microbotryomycetes</taxon>
        <taxon>Sporidiobolales</taxon>
        <taxon>Sporidiobolaceae</taxon>
        <taxon>Rhodotorula</taxon>
    </lineage>
</organism>
<evidence type="ECO:0000256" key="4">
    <source>
        <dbReference type="ARBA" id="ARBA00022694"/>
    </source>
</evidence>
<sequence length="541" mass="58106">MADTAPAAPATSAAPPASSSSSTAPPAPTTREAMHDARSSIRAGDNVLLKLPSGVLKPIKLNPASKISLGKYGTFIGKELVGRPYGHTYEVRDDGSLSRVKVTLNEIEETEANNEFIASQGAQTLSFDEIKALKDSGLSGREIIQKQIEEHKSFELKTEYSKEKYLKRKEAKWMQLFTPLEPTVHQIAQFHFEKPAQQSKTRELRPDTLANMLAMANVRPGSRLLVVEDMGGMIVAAAVERMGGQGRIMIVNDADSPPDLHLLDTFNFSAAETSPIASLHWAATDPAWTPPDLPLEVEDVAQPRDGEAEGEGAGAGRGKGAAKRNNSRDVQKLRKRRAAFDKAKEARDEFLAGGFDGVIIAAEYEPYSVIERLLPRIGGSASVVVYSPHLPLLFSALLRLRQHPALLAPTIHEPFLRQYQVLPGRAHPEMQGMASGGYVMSMVRVWENDEAQAVGMAGGGRGKRKAAAGAGGPRSRENAAAAARSGRSTPREGEGEGLEGGDRKRVKVEEGEEVKKEGGAADEAMQVDAEAPVAATKSEAA</sequence>
<dbReference type="Gene3D" id="3.10.330.20">
    <property type="match status" value="1"/>
</dbReference>
<keyword evidence="5" id="KW-0539">Nucleus</keyword>
<comment type="caution">
    <text evidence="8">The sequence shown here is derived from an EMBL/GenBank/DDBJ whole genome shotgun (WGS) entry which is preliminary data.</text>
</comment>
<dbReference type="GO" id="GO:0005634">
    <property type="term" value="C:nucleus"/>
    <property type="evidence" value="ECO:0007669"/>
    <property type="project" value="UniProtKB-SubCell"/>
</dbReference>
<evidence type="ECO:0000256" key="3">
    <source>
        <dbReference type="ARBA" id="ARBA00021704"/>
    </source>
</evidence>
<accession>A0A5C5FPS0</accession>
<gene>
    <name evidence="8" type="ORF">DMC30DRAFT_418499</name>
</gene>
<evidence type="ECO:0000256" key="5">
    <source>
        <dbReference type="ARBA" id="ARBA00023242"/>
    </source>
</evidence>
<feature type="region of interest" description="Disordered" evidence="7">
    <location>
        <begin position="1"/>
        <end position="37"/>
    </location>
</feature>
<evidence type="ECO:0000256" key="1">
    <source>
        <dbReference type="ARBA" id="ARBA00004123"/>
    </source>
</evidence>
<feature type="compositionally biased region" description="Basic and acidic residues" evidence="7">
    <location>
        <begin position="489"/>
        <end position="519"/>
    </location>
</feature>
<keyword evidence="4" id="KW-0819">tRNA processing</keyword>
<dbReference type="InterPro" id="IPR017423">
    <property type="entry name" value="TRM6"/>
</dbReference>
<dbReference type="AlphaFoldDB" id="A0A5C5FPS0"/>
<dbReference type="OrthoDB" id="10254665at2759"/>
<dbReference type="EMBL" id="SOZI01000121">
    <property type="protein sequence ID" value="TNY18790.1"/>
    <property type="molecule type" value="Genomic_DNA"/>
</dbReference>
<comment type="similarity">
    <text evidence="2">Belongs to the TRM6/GCD10 family.</text>
</comment>
<evidence type="ECO:0000313" key="9">
    <source>
        <dbReference type="Proteomes" id="UP000311382"/>
    </source>
</evidence>
<evidence type="ECO:0000256" key="7">
    <source>
        <dbReference type="SAM" id="MobiDB-lite"/>
    </source>
</evidence>
<evidence type="ECO:0000256" key="6">
    <source>
        <dbReference type="ARBA" id="ARBA00032319"/>
    </source>
</evidence>
<feature type="compositionally biased region" description="Low complexity" evidence="7">
    <location>
        <begin position="1"/>
        <end position="24"/>
    </location>
</feature>
<feature type="region of interest" description="Disordered" evidence="7">
    <location>
        <begin position="455"/>
        <end position="541"/>
    </location>
</feature>
<dbReference type="PANTHER" id="PTHR12945">
    <property type="entry name" value="TRANSLATION INITIATION FACTOR EIF3-RELATED"/>
    <property type="match status" value="1"/>
</dbReference>
<keyword evidence="9" id="KW-1185">Reference proteome</keyword>
<protein>
    <recommendedName>
        <fullName evidence="3">tRNA (adenine(58)-N(1))-methyltransferase non-catalytic subunit TRM6</fullName>
    </recommendedName>
    <alternativeName>
        <fullName evidence="6">tRNA(m1A58)-methyltransferase subunit TRM6</fullName>
    </alternativeName>
</protein>
<dbReference type="GO" id="GO:0030488">
    <property type="term" value="P:tRNA methylation"/>
    <property type="evidence" value="ECO:0007669"/>
    <property type="project" value="InterPro"/>
</dbReference>
<dbReference type="GO" id="GO:0031515">
    <property type="term" value="C:tRNA (m1A) methyltransferase complex"/>
    <property type="evidence" value="ECO:0007669"/>
    <property type="project" value="InterPro"/>
</dbReference>
<reference evidence="8 9" key="1">
    <citation type="submission" date="2019-03" db="EMBL/GenBank/DDBJ databases">
        <title>Rhodosporidium diobovatum UCD-FST 08-225 genome sequencing, assembly, and annotation.</title>
        <authorList>
            <person name="Fakankun I.U."/>
            <person name="Fristensky B."/>
            <person name="Levin D.B."/>
        </authorList>
    </citation>
    <scope>NUCLEOTIDE SEQUENCE [LARGE SCALE GENOMIC DNA]</scope>
    <source>
        <strain evidence="8 9">UCD-FST 08-225</strain>
    </source>
</reference>
<dbReference type="Pfam" id="PF04189">
    <property type="entry name" value="Gcd10p"/>
    <property type="match status" value="1"/>
</dbReference>
<evidence type="ECO:0000313" key="8">
    <source>
        <dbReference type="EMBL" id="TNY18790.1"/>
    </source>
</evidence>
<name>A0A5C5FPS0_9BASI</name>
<feature type="compositionally biased region" description="Low complexity" evidence="7">
    <location>
        <begin position="478"/>
        <end position="488"/>
    </location>
</feature>
<dbReference type="PANTHER" id="PTHR12945:SF0">
    <property type="entry name" value="TRNA (ADENINE(58)-N(1))-METHYLTRANSFERASE NON-CATALYTIC SUBUNIT TRM6"/>
    <property type="match status" value="1"/>
</dbReference>
<dbReference type="STRING" id="5288.A0A5C5FPS0"/>